<accession>A0A9P6CML4</accession>
<evidence type="ECO:0000313" key="1">
    <source>
        <dbReference type="EMBL" id="KAF9471892.1"/>
    </source>
</evidence>
<keyword evidence="2" id="KW-1185">Reference proteome</keyword>
<dbReference type="OrthoDB" id="7691805at2759"/>
<feature type="non-terminal residue" evidence="1">
    <location>
        <position position="1"/>
    </location>
</feature>
<organism evidence="1 2">
    <name type="scientific">Pholiota conissans</name>
    <dbReference type="NCBI Taxonomy" id="109636"/>
    <lineage>
        <taxon>Eukaryota</taxon>
        <taxon>Fungi</taxon>
        <taxon>Dikarya</taxon>
        <taxon>Basidiomycota</taxon>
        <taxon>Agaricomycotina</taxon>
        <taxon>Agaricomycetes</taxon>
        <taxon>Agaricomycetidae</taxon>
        <taxon>Agaricales</taxon>
        <taxon>Agaricineae</taxon>
        <taxon>Strophariaceae</taxon>
        <taxon>Pholiota</taxon>
    </lineage>
</organism>
<protein>
    <submittedName>
        <fullName evidence="1">Uncharacterized protein</fullName>
    </submittedName>
</protein>
<dbReference type="Proteomes" id="UP000807469">
    <property type="component" value="Unassembled WGS sequence"/>
</dbReference>
<sequence length="55" mass="6428">TKSLELVHSDLHGLLPVSTAEGYYYWMTFINNCTSLRVIMHLKKKAYAFNAFRTF</sequence>
<reference evidence="1" key="1">
    <citation type="submission" date="2020-11" db="EMBL/GenBank/DDBJ databases">
        <authorList>
            <consortium name="DOE Joint Genome Institute"/>
            <person name="Ahrendt S."/>
            <person name="Riley R."/>
            <person name="Andreopoulos W."/>
            <person name="Labutti K."/>
            <person name="Pangilinan J."/>
            <person name="Ruiz-Duenas F.J."/>
            <person name="Barrasa J.M."/>
            <person name="Sanchez-Garcia M."/>
            <person name="Camarero S."/>
            <person name="Miyauchi S."/>
            <person name="Serrano A."/>
            <person name="Linde D."/>
            <person name="Babiker R."/>
            <person name="Drula E."/>
            <person name="Ayuso-Fernandez I."/>
            <person name="Pacheco R."/>
            <person name="Padilla G."/>
            <person name="Ferreira P."/>
            <person name="Barriuso J."/>
            <person name="Kellner H."/>
            <person name="Castanera R."/>
            <person name="Alfaro M."/>
            <person name="Ramirez L."/>
            <person name="Pisabarro A.G."/>
            <person name="Kuo A."/>
            <person name="Tritt A."/>
            <person name="Lipzen A."/>
            <person name="He G."/>
            <person name="Yan M."/>
            <person name="Ng V."/>
            <person name="Cullen D."/>
            <person name="Martin F."/>
            <person name="Rosso M.-N."/>
            <person name="Henrissat B."/>
            <person name="Hibbett D."/>
            <person name="Martinez A.T."/>
            <person name="Grigoriev I.V."/>
        </authorList>
    </citation>
    <scope>NUCLEOTIDE SEQUENCE</scope>
    <source>
        <strain evidence="1">CIRM-BRFM 674</strain>
    </source>
</reference>
<feature type="non-terminal residue" evidence="1">
    <location>
        <position position="55"/>
    </location>
</feature>
<proteinExistence type="predicted"/>
<dbReference type="AlphaFoldDB" id="A0A9P6CML4"/>
<evidence type="ECO:0000313" key="2">
    <source>
        <dbReference type="Proteomes" id="UP000807469"/>
    </source>
</evidence>
<comment type="caution">
    <text evidence="1">The sequence shown here is derived from an EMBL/GenBank/DDBJ whole genome shotgun (WGS) entry which is preliminary data.</text>
</comment>
<name>A0A9P6CML4_9AGAR</name>
<dbReference type="EMBL" id="MU155608">
    <property type="protein sequence ID" value="KAF9471892.1"/>
    <property type="molecule type" value="Genomic_DNA"/>
</dbReference>
<gene>
    <name evidence="1" type="ORF">BDN70DRAFT_775361</name>
</gene>